<dbReference type="Gene3D" id="1.20.1070.10">
    <property type="entry name" value="Rhodopsin 7-helix transmembrane proteins"/>
    <property type="match status" value="1"/>
</dbReference>
<dbReference type="OMA" id="NVHIFAF"/>
<keyword evidence="3 9" id="KW-1133">Transmembrane helix</keyword>
<keyword evidence="6 8" id="KW-0675">Receptor</keyword>
<proteinExistence type="inferred from homology"/>
<dbReference type="InterPro" id="IPR050125">
    <property type="entry name" value="GPCR_opsins"/>
</dbReference>
<evidence type="ECO:0000256" key="7">
    <source>
        <dbReference type="ARBA" id="ARBA00023224"/>
    </source>
</evidence>
<evidence type="ECO:0000256" key="3">
    <source>
        <dbReference type="ARBA" id="ARBA00022989"/>
    </source>
</evidence>
<name>A0A3M6TE11_POCDA</name>
<evidence type="ECO:0000256" key="2">
    <source>
        <dbReference type="ARBA" id="ARBA00022692"/>
    </source>
</evidence>
<evidence type="ECO:0000313" key="12">
    <source>
        <dbReference type="Proteomes" id="UP000275408"/>
    </source>
</evidence>
<dbReference type="InterPro" id="IPR017452">
    <property type="entry name" value="GPCR_Rhodpsn_7TM"/>
</dbReference>
<dbReference type="PRINTS" id="PR00237">
    <property type="entry name" value="GPCRRHODOPSN"/>
</dbReference>
<feature type="transmembrane region" description="Helical" evidence="9">
    <location>
        <begin position="280"/>
        <end position="300"/>
    </location>
</feature>
<feature type="transmembrane region" description="Helical" evidence="9">
    <location>
        <begin position="140"/>
        <end position="162"/>
    </location>
</feature>
<dbReference type="GO" id="GO:0016020">
    <property type="term" value="C:membrane"/>
    <property type="evidence" value="ECO:0007669"/>
    <property type="project" value="UniProtKB-SubCell"/>
</dbReference>
<comment type="caution">
    <text evidence="11">The sequence shown here is derived from an EMBL/GenBank/DDBJ whole genome shotgun (WGS) entry which is preliminary data.</text>
</comment>
<evidence type="ECO:0000256" key="4">
    <source>
        <dbReference type="ARBA" id="ARBA00023040"/>
    </source>
</evidence>
<feature type="transmembrane region" description="Helical" evidence="9">
    <location>
        <begin position="242"/>
        <end position="260"/>
    </location>
</feature>
<evidence type="ECO:0000256" key="9">
    <source>
        <dbReference type="SAM" id="Phobius"/>
    </source>
</evidence>
<reference evidence="11 12" key="1">
    <citation type="journal article" date="2018" name="Sci. Rep.">
        <title>Comparative analysis of the Pocillopora damicornis genome highlights role of immune system in coral evolution.</title>
        <authorList>
            <person name="Cunning R."/>
            <person name="Bay R.A."/>
            <person name="Gillette P."/>
            <person name="Baker A.C."/>
            <person name="Traylor-Knowles N."/>
        </authorList>
    </citation>
    <scope>NUCLEOTIDE SEQUENCE [LARGE SCALE GENOMIC DNA]</scope>
    <source>
        <strain evidence="11">RSMAS</strain>
        <tissue evidence="11">Whole animal</tissue>
    </source>
</reference>
<evidence type="ECO:0000256" key="1">
    <source>
        <dbReference type="ARBA" id="ARBA00004141"/>
    </source>
</evidence>
<sequence>MEETSQRENELAISLEDRYIGLVVFESTLWVFLVGSAVLGNALVCLSLYKIRGFRAPQNYYIACLATADLLFAVLCMTLSLGVLIEGQWIFGNAFCQAQGSLTFVFALVSLFTMALIAINRFFKITKSVAIYRRIYSKRNILLSILVAWIVAIALATAVFSFGTKAFRFHPGKNLCFVNMNHHKGIPIYTLVAYGAVCFLVFPLMLFCYFKAYWRVRAHFAEILNSSLARETSGSFADEARITRMLFVTLIAFLVCWTPVICTDVYEALSGPRSLPRQVYFWQVVLLASNSAVNPIIYGLMRRELRMAYKDILTCKA</sequence>
<evidence type="ECO:0000313" key="11">
    <source>
        <dbReference type="EMBL" id="RMX39622.1"/>
    </source>
</evidence>
<feature type="transmembrane region" description="Helical" evidence="9">
    <location>
        <begin position="97"/>
        <end position="119"/>
    </location>
</feature>
<feature type="transmembrane region" description="Helical" evidence="9">
    <location>
        <begin position="29"/>
        <end position="49"/>
    </location>
</feature>
<accession>A0A3M6TE11</accession>
<comment type="similarity">
    <text evidence="8">Belongs to the G-protein coupled receptor 1 family.</text>
</comment>
<dbReference type="InterPro" id="IPR000276">
    <property type="entry name" value="GPCR_Rhodpsn"/>
</dbReference>
<dbReference type="CDD" id="cd00637">
    <property type="entry name" value="7tm_classA_rhodopsin-like"/>
    <property type="match status" value="1"/>
</dbReference>
<feature type="transmembrane region" description="Helical" evidence="9">
    <location>
        <begin position="188"/>
        <end position="210"/>
    </location>
</feature>
<protein>
    <recommendedName>
        <fullName evidence="10">G-protein coupled receptors family 1 profile domain-containing protein</fullName>
    </recommendedName>
</protein>
<evidence type="ECO:0000256" key="8">
    <source>
        <dbReference type="RuleBase" id="RU000688"/>
    </source>
</evidence>
<dbReference type="Proteomes" id="UP000275408">
    <property type="component" value="Unassembled WGS sequence"/>
</dbReference>
<dbReference type="AlphaFoldDB" id="A0A3M6TE11"/>
<dbReference type="SUPFAM" id="SSF81321">
    <property type="entry name" value="Family A G protein-coupled receptor-like"/>
    <property type="match status" value="1"/>
</dbReference>
<dbReference type="Pfam" id="PF00001">
    <property type="entry name" value="7tm_1"/>
    <property type="match status" value="1"/>
</dbReference>
<keyword evidence="7 8" id="KW-0807">Transducer</keyword>
<evidence type="ECO:0000256" key="6">
    <source>
        <dbReference type="ARBA" id="ARBA00023170"/>
    </source>
</evidence>
<keyword evidence="2 8" id="KW-0812">Transmembrane</keyword>
<comment type="subcellular location">
    <subcellularLocation>
        <location evidence="1">Membrane</location>
        <topology evidence="1">Multi-pass membrane protein</topology>
    </subcellularLocation>
</comment>
<dbReference type="EMBL" id="RCHS01003794">
    <property type="protein sequence ID" value="RMX39622.1"/>
    <property type="molecule type" value="Genomic_DNA"/>
</dbReference>
<dbReference type="OrthoDB" id="10044919at2759"/>
<dbReference type="PROSITE" id="PS50262">
    <property type="entry name" value="G_PROTEIN_RECEP_F1_2"/>
    <property type="match status" value="1"/>
</dbReference>
<dbReference type="STRING" id="46731.A0A3M6TE11"/>
<gene>
    <name evidence="11" type="ORF">pdam_00003967</name>
</gene>
<dbReference type="GO" id="GO:0004930">
    <property type="term" value="F:G protein-coupled receptor activity"/>
    <property type="evidence" value="ECO:0007669"/>
    <property type="project" value="UniProtKB-KW"/>
</dbReference>
<evidence type="ECO:0000256" key="5">
    <source>
        <dbReference type="ARBA" id="ARBA00023136"/>
    </source>
</evidence>
<dbReference type="PANTHER" id="PTHR24240">
    <property type="entry name" value="OPSIN"/>
    <property type="match status" value="1"/>
</dbReference>
<keyword evidence="5 9" id="KW-0472">Membrane</keyword>
<feature type="domain" description="G-protein coupled receptors family 1 profile" evidence="10">
    <location>
        <begin position="40"/>
        <end position="298"/>
    </location>
</feature>
<keyword evidence="4 8" id="KW-0297">G-protein coupled receptor</keyword>
<dbReference type="PROSITE" id="PS00237">
    <property type="entry name" value="G_PROTEIN_RECEP_F1_1"/>
    <property type="match status" value="1"/>
</dbReference>
<organism evidence="11 12">
    <name type="scientific">Pocillopora damicornis</name>
    <name type="common">Cauliflower coral</name>
    <name type="synonym">Millepora damicornis</name>
    <dbReference type="NCBI Taxonomy" id="46731"/>
    <lineage>
        <taxon>Eukaryota</taxon>
        <taxon>Metazoa</taxon>
        <taxon>Cnidaria</taxon>
        <taxon>Anthozoa</taxon>
        <taxon>Hexacorallia</taxon>
        <taxon>Scleractinia</taxon>
        <taxon>Astrocoeniina</taxon>
        <taxon>Pocilloporidae</taxon>
        <taxon>Pocillopora</taxon>
    </lineage>
</organism>
<feature type="transmembrane region" description="Helical" evidence="9">
    <location>
        <begin position="61"/>
        <end position="85"/>
    </location>
</feature>
<keyword evidence="12" id="KW-1185">Reference proteome</keyword>
<evidence type="ECO:0000259" key="10">
    <source>
        <dbReference type="PROSITE" id="PS50262"/>
    </source>
</evidence>